<name>A0A915HMG2_ROMCU</name>
<evidence type="ECO:0000313" key="2">
    <source>
        <dbReference type="Proteomes" id="UP000887565"/>
    </source>
</evidence>
<dbReference type="Proteomes" id="UP000887565">
    <property type="component" value="Unplaced"/>
</dbReference>
<dbReference type="PROSITE" id="PS50024">
    <property type="entry name" value="SEA"/>
    <property type="match status" value="1"/>
</dbReference>
<dbReference type="SMART" id="SM00200">
    <property type="entry name" value="SEA"/>
    <property type="match status" value="1"/>
</dbReference>
<keyword evidence="2" id="KW-1185">Reference proteome</keyword>
<dbReference type="AlphaFoldDB" id="A0A915HMG2"/>
<evidence type="ECO:0000259" key="1">
    <source>
        <dbReference type="PROSITE" id="PS50024"/>
    </source>
</evidence>
<feature type="domain" description="SEA" evidence="1">
    <location>
        <begin position="62"/>
        <end position="187"/>
    </location>
</feature>
<sequence>MTDCKEGYYDEDIYRPGTKCVKEQKCGDKYCDRKAGFICDAKTSKCVCSRDDQQPRDGKCIDVVPIDLYLWVVRRNQNIYIYGPDFGNLNSAGTREIVNMFTDGVGKVYAGIPLGNSYVSSNVREIQNPANRNPTWDKGLWVEFTAYFDKRNAPDDYAAWQNLVNTIKNRYNYSVGGTELYINEYQLPWACYENDCHKFANCTETSPTSYTCICFKDYVDLDRTRPGR</sequence>
<reference evidence="3" key="1">
    <citation type="submission" date="2022-11" db="UniProtKB">
        <authorList>
            <consortium name="WormBaseParasite"/>
        </authorList>
    </citation>
    <scope>IDENTIFICATION</scope>
</reference>
<dbReference type="OMA" id="WACYEND"/>
<accession>A0A915HMG2</accession>
<dbReference type="InterPro" id="IPR000082">
    <property type="entry name" value="SEA_dom"/>
</dbReference>
<organism evidence="2 3">
    <name type="scientific">Romanomermis culicivorax</name>
    <name type="common">Nematode worm</name>
    <dbReference type="NCBI Taxonomy" id="13658"/>
    <lineage>
        <taxon>Eukaryota</taxon>
        <taxon>Metazoa</taxon>
        <taxon>Ecdysozoa</taxon>
        <taxon>Nematoda</taxon>
        <taxon>Enoplea</taxon>
        <taxon>Dorylaimia</taxon>
        <taxon>Mermithida</taxon>
        <taxon>Mermithoidea</taxon>
        <taxon>Mermithidae</taxon>
        <taxon>Romanomermis</taxon>
    </lineage>
</organism>
<proteinExistence type="predicted"/>
<dbReference type="WBParaSite" id="nRc.2.0.1.t02869-RA">
    <property type="protein sequence ID" value="nRc.2.0.1.t02869-RA"/>
    <property type="gene ID" value="nRc.2.0.1.g02869"/>
</dbReference>
<protein>
    <submittedName>
        <fullName evidence="3">SEA domain-containing protein</fullName>
    </submittedName>
</protein>
<evidence type="ECO:0000313" key="3">
    <source>
        <dbReference type="WBParaSite" id="nRc.2.0.1.t02869-RA"/>
    </source>
</evidence>